<evidence type="ECO:0000313" key="3">
    <source>
        <dbReference type="Proteomes" id="UP000649345"/>
    </source>
</evidence>
<evidence type="ECO:0008006" key="4">
    <source>
        <dbReference type="Google" id="ProtNLM"/>
    </source>
</evidence>
<keyword evidence="1" id="KW-0812">Transmembrane</keyword>
<evidence type="ECO:0000256" key="1">
    <source>
        <dbReference type="SAM" id="Phobius"/>
    </source>
</evidence>
<organism evidence="2 3">
    <name type="scientific">Anaerosacchariphilus hominis</name>
    <dbReference type="NCBI Taxonomy" id="2763017"/>
    <lineage>
        <taxon>Bacteria</taxon>
        <taxon>Bacillati</taxon>
        <taxon>Bacillota</taxon>
        <taxon>Clostridia</taxon>
        <taxon>Lachnospirales</taxon>
        <taxon>Lachnospiraceae</taxon>
        <taxon>Anaerosacchariphilus</taxon>
    </lineage>
</organism>
<gene>
    <name evidence="2" type="ORF">H8S44_03290</name>
</gene>
<dbReference type="Proteomes" id="UP000649345">
    <property type="component" value="Unassembled WGS sequence"/>
</dbReference>
<feature type="transmembrane region" description="Helical" evidence="1">
    <location>
        <begin position="357"/>
        <end position="378"/>
    </location>
</feature>
<dbReference type="EMBL" id="JACOOR010000002">
    <property type="protein sequence ID" value="MBC5658796.1"/>
    <property type="molecule type" value="Genomic_DNA"/>
</dbReference>
<dbReference type="RefSeq" id="WP_186873266.1">
    <property type="nucleotide sequence ID" value="NZ_JACOOR010000002.1"/>
</dbReference>
<feature type="transmembrane region" description="Helical" evidence="1">
    <location>
        <begin position="257"/>
        <end position="275"/>
    </location>
</feature>
<keyword evidence="1" id="KW-1133">Transmembrane helix</keyword>
<comment type="caution">
    <text evidence="2">The sequence shown here is derived from an EMBL/GenBank/DDBJ whole genome shotgun (WGS) entry which is preliminary data.</text>
</comment>
<sequence length="401" mass="46760">MNSFLKKRGLDRMDLCYLAVMTLIGLGIRVILRVVITDDWLMYWDPWISDIKEMGFSYLATDRYDYTPTFIYILWIISKLPINPMTGYKGLHCILDFVAAAILGKTIYKVTGSKRKGILSYGLFLIVPTIWANSALWAQCDIIFMTFLLLCFYYLFEDRPCLAMFFYGMAFVFKLQSLFIFPFLVILWVNKKVDLKHFLWIPVLYFLSIVPAWIAGRPLMELINIYMAQGAQDVWSLSIKWPNIYQIIGNQFFLLEYASAGTWLILGILMIILFAMAQKRYRITNEFIVQMALFFAILTPWFLPHMHERYGCVADILAIIYAMMNVKKFYFPLVQILVSFNSYMAYLSHLGSDEPTIYYGVWAFVELGLLVLVGLDIWHYMRNPENQLPMDPGIVKKKEAA</sequence>
<evidence type="ECO:0000313" key="2">
    <source>
        <dbReference type="EMBL" id="MBC5658796.1"/>
    </source>
</evidence>
<protein>
    <recommendedName>
        <fullName evidence="4">DUF2029 domain-containing protein</fullName>
    </recommendedName>
</protein>
<feature type="transmembrane region" description="Helical" evidence="1">
    <location>
        <begin position="198"/>
        <end position="216"/>
    </location>
</feature>
<feature type="transmembrane region" description="Helical" evidence="1">
    <location>
        <begin position="123"/>
        <end position="156"/>
    </location>
</feature>
<feature type="transmembrane region" description="Helical" evidence="1">
    <location>
        <begin position="15"/>
        <end position="36"/>
    </location>
</feature>
<feature type="transmembrane region" description="Helical" evidence="1">
    <location>
        <begin position="162"/>
        <end position="186"/>
    </location>
</feature>
<feature type="transmembrane region" description="Helical" evidence="1">
    <location>
        <begin position="287"/>
        <end position="303"/>
    </location>
</feature>
<name>A0A923RLX3_9FIRM</name>
<dbReference type="AlphaFoldDB" id="A0A923RLX3"/>
<feature type="transmembrane region" description="Helical" evidence="1">
    <location>
        <begin position="333"/>
        <end position="351"/>
    </location>
</feature>
<proteinExistence type="predicted"/>
<reference evidence="2" key="1">
    <citation type="submission" date="2020-08" db="EMBL/GenBank/DDBJ databases">
        <title>Genome public.</title>
        <authorList>
            <person name="Liu C."/>
            <person name="Sun Q."/>
        </authorList>
    </citation>
    <scope>NUCLEOTIDE SEQUENCE</scope>
    <source>
        <strain evidence="2">NSJ-68</strain>
    </source>
</reference>
<keyword evidence="1" id="KW-0472">Membrane</keyword>
<keyword evidence="3" id="KW-1185">Reference proteome</keyword>
<accession>A0A923RLX3</accession>